<comment type="caution">
    <text evidence="1">The sequence shown here is derived from an EMBL/GenBank/DDBJ whole genome shotgun (WGS) entry which is preliminary data.</text>
</comment>
<evidence type="ECO:0000313" key="1">
    <source>
        <dbReference type="EMBL" id="GBC03640.1"/>
    </source>
</evidence>
<dbReference type="EMBL" id="BLAL01000176">
    <property type="protein sequence ID" value="GES88111.1"/>
    <property type="molecule type" value="Genomic_DNA"/>
</dbReference>
<sequence>MVTYENGPNAPVTHTWAQSHILNLISSHHVDWIFTSHWLKKNNENGAPCSFPNDKTTGFKIKLYAHLLLSADIQQRNYPDLYPRRPLLCTECHSDIYNNSHIGFCPAHLTSLNHDLNIAATYLCSLILSSPSAPPGTTDILPLIRRSSLFSPVFNINHPIYLLLHQLVPEELISVISLHIRSRKNGMVIMETFIQYFYSQITQKYWRIHSSSFHSWELSCRITKRKKK</sequence>
<evidence type="ECO:0000313" key="2">
    <source>
        <dbReference type="EMBL" id="GES88111.1"/>
    </source>
</evidence>
<accession>A0A2Z6S3H5</accession>
<reference evidence="1 3" key="1">
    <citation type="submission" date="2017-11" db="EMBL/GenBank/DDBJ databases">
        <title>The genome of Rhizophagus clarus HR1 reveals common genetic basis of auxotrophy among arbuscular mycorrhizal fungi.</title>
        <authorList>
            <person name="Kobayashi Y."/>
        </authorList>
    </citation>
    <scope>NUCLEOTIDE SEQUENCE [LARGE SCALE GENOMIC DNA]</scope>
    <source>
        <strain evidence="1 3">HR1</strain>
    </source>
</reference>
<dbReference type="OrthoDB" id="2443009at2759"/>
<organism evidence="1 3">
    <name type="scientific">Rhizophagus clarus</name>
    <dbReference type="NCBI Taxonomy" id="94130"/>
    <lineage>
        <taxon>Eukaryota</taxon>
        <taxon>Fungi</taxon>
        <taxon>Fungi incertae sedis</taxon>
        <taxon>Mucoromycota</taxon>
        <taxon>Glomeromycotina</taxon>
        <taxon>Glomeromycetes</taxon>
        <taxon>Glomerales</taxon>
        <taxon>Glomeraceae</taxon>
        <taxon>Rhizophagus</taxon>
    </lineage>
</organism>
<dbReference type="Proteomes" id="UP000247702">
    <property type="component" value="Unassembled WGS sequence"/>
</dbReference>
<dbReference type="STRING" id="94130.A0A2Z6S3H5"/>
<reference evidence="2" key="2">
    <citation type="submission" date="2019-10" db="EMBL/GenBank/DDBJ databases">
        <title>Conservation and host-specific expression of non-tandemly repeated heterogenous ribosome RNA gene in arbuscular mycorrhizal fungi.</title>
        <authorList>
            <person name="Maeda T."/>
            <person name="Kobayashi Y."/>
            <person name="Nakagawa T."/>
            <person name="Ezawa T."/>
            <person name="Yamaguchi K."/>
            <person name="Bino T."/>
            <person name="Nishimoto Y."/>
            <person name="Shigenobu S."/>
            <person name="Kawaguchi M."/>
        </authorList>
    </citation>
    <scope>NUCLEOTIDE SEQUENCE</scope>
    <source>
        <strain evidence="2">HR1</strain>
    </source>
</reference>
<dbReference type="Proteomes" id="UP000615446">
    <property type="component" value="Unassembled WGS sequence"/>
</dbReference>
<dbReference type="AlphaFoldDB" id="A0A2Z6S3H5"/>
<dbReference type="EMBL" id="BEXD01003897">
    <property type="protein sequence ID" value="GBC03640.1"/>
    <property type="molecule type" value="Genomic_DNA"/>
</dbReference>
<evidence type="ECO:0000313" key="3">
    <source>
        <dbReference type="Proteomes" id="UP000247702"/>
    </source>
</evidence>
<name>A0A2Z6S3H5_9GLOM</name>
<gene>
    <name evidence="2" type="ORF">RCL2_001507600</name>
    <name evidence="1" type="ORF">RclHR1_05230002</name>
</gene>
<keyword evidence="3" id="KW-1185">Reference proteome</keyword>
<evidence type="ECO:0008006" key="4">
    <source>
        <dbReference type="Google" id="ProtNLM"/>
    </source>
</evidence>
<proteinExistence type="predicted"/>
<protein>
    <recommendedName>
        <fullName evidence="4">Reverse transcriptase zinc-binding domain-containing protein</fullName>
    </recommendedName>
</protein>